<evidence type="ECO:0000256" key="4">
    <source>
        <dbReference type="ARBA" id="ARBA00022989"/>
    </source>
</evidence>
<feature type="transmembrane region" description="Helical" evidence="6">
    <location>
        <begin position="103"/>
        <end position="124"/>
    </location>
</feature>
<evidence type="ECO:0000259" key="7">
    <source>
        <dbReference type="Pfam" id="PF01694"/>
    </source>
</evidence>
<evidence type="ECO:0000256" key="3">
    <source>
        <dbReference type="ARBA" id="ARBA00022692"/>
    </source>
</evidence>
<dbReference type="OrthoDB" id="418595at2759"/>
<reference evidence="8 9" key="1">
    <citation type="journal article" date="2019" name="Commun. Biol.">
        <title>The bagworm genome reveals a unique fibroin gene that provides high tensile strength.</title>
        <authorList>
            <person name="Kono N."/>
            <person name="Nakamura H."/>
            <person name="Ohtoshi R."/>
            <person name="Tomita M."/>
            <person name="Numata K."/>
            <person name="Arakawa K."/>
        </authorList>
    </citation>
    <scope>NUCLEOTIDE SEQUENCE [LARGE SCALE GENOMIC DNA]</scope>
</reference>
<keyword evidence="3 6" id="KW-0812">Transmembrane</keyword>
<feature type="domain" description="Peptidase S54 rhomboid" evidence="7">
    <location>
        <begin position="40"/>
        <end position="134"/>
    </location>
</feature>
<protein>
    <submittedName>
        <fullName evidence="8">Rhomboid-related protein 2</fullName>
    </submittedName>
</protein>
<dbReference type="STRING" id="151549.A0A4C1VKR5"/>
<evidence type="ECO:0000256" key="2">
    <source>
        <dbReference type="ARBA" id="ARBA00009045"/>
    </source>
</evidence>
<keyword evidence="9" id="KW-1185">Reference proteome</keyword>
<organism evidence="8 9">
    <name type="scientific">Eumeta variegata</name>
    <name type="common">Bagworm moth</name>
    <name type="synonym">Eumeta japonica</name>
    <dbReference type="NCBI Taxonomy" id="151549"/>
    <lineage>
        <taxon>Eukaryota</taxon>
        <taxon>Metazoa</taxon>
        <taxon>Ecdysozoa</taxon>
        <taxon>Arthropoda</taxon>
        <taxon>Hexapoda</taxon>
        <taxon>Insecta</taxon>
        <taxon>Pterygota</taxon>
        <taxon>Neoptera</taxon>
        <taxon>Endopterygota</taxon>
        <taxon>Lepidoptera</taxon>
        <taxon>Glossata</taxon>
        <taxon>Ditrysia</taxon>
        <taxon>Tineoidea</taxon>
        <taxon>Psychidae</taxon>
        <taxon>Oiketicinae</taxon>
        <taxon>Eumeta</taxon>
    </lineage>
</organism>
<evidence type="ECO:0000256" key="1">
    <source>
        <dbReference type="ARBA" id="ARBA00004141"/>
    </source>
</evidence>
<dbReference type="InterPro" id="IPR051739">
    <property type="entry name" value="Rhomboid_IM_Serine_Proteases"/>
</dbReference>
<dbReference type="AlphaFoldDB" id="A0A4C1VKR5"/>
<dbReference type="Gene3D" id="1.20.1540.10">
    <property type="entry name" value="Rhomboid-like"/>
    <property type="match status" value="1"/>
</dbReference>
<comment type="similarity">
    <text evidence="2">Belongs to the peptidase S54 family.</text>
</comment>
<comment type="caution">
    <text evidence="8">The sequence shown here is derived from an EMBL/GenBank/DDBJ whole genome shotgun (WGS) entry which is preliminary data.</text>
</comment>
<dbReference type="Proteomes" id="UP000299102">
    <property type="component" value="Unassembled WGS sequence"/>
</dbReference>
<gene>
    <name evidence="8" type="primary">RHBDL2</name>
    <name evidence="8" type="ORF">EVAR_27461_1</name>
</gene>
<dbReference type="Pfam" id="PF01694">
    <property type="entry name" value="Rhomboid"/>
    <property type="match status" value="1"/>
</dbReference>
<comment type="subcellular location">
    <subcellularLocation>
        <location evidence="1">Membrane</location>
        <topology evidence="1">Multi-pass membrane protein</topology>
    </subcellularLocation>
</comment>
<evidence type="ECO:0000313" key="8">
    <source>
        <dbReference type="EMBL" id="GBP39100.1"/>
    </source>
</evidence>
<name>A0A4C1VKR5_EUMVA</name>
<dbReference type="GO" id="GO:0004252">
    <property type="term" value="F:serine-type endopeptidase activity"/>
    <property type="evidence" value="ECO:0007669"/>
    <property type="project" value="InterPro"/>
</dbReference>
<feature type="transmembrane region" description="Helical" evidence="6">
    <location>
        <begin position="76"/>
        <end position="97"/>
    </location>
</feature>
<dbReference type="PANTHER" id="PTHR45840:SF8">
    <property type="entry name" value="RHOMBOID PROTEASE"/>
    <property type="match status" value="1"/>
</dbReference>
<evidence type="ECO:0000256" key="6">
    <source>
        <dbReference type="SAM" id="Phobius"/>
    </source>
</evidence>
<accession>A0A4C1VKR5</accession>
<evidence type="ECO:0000256" key="5">
    <source>
        <dbReference type="ARBA" id="ARBA00023136"/>
    </source>
</evidence>
<dbReference type="InterPro" id="IPR035952">
    <property type="entry name" value="Rhomboid-like_sf"/>
</dbReference>
<dbReference type="SUPFAM" id="SSF144091">
    <property type="entry name" value="Rhomboid-like"/>
    <property type="match status" value="1"/>
</dbReference>
<dbReference type="PANTHER" id="PTHR45840">
    <property type="entry name" value="RHOMBOID-RELATED PROTEIN"/>
    <property type="match status" value="1"/>
</dbReference>
<proteinExistence type="inferred from homology"/>
<feature type="transmembrane region" description="Helical" evidence="6">
    <location>
        <begin position="44"/>
        <end position="69"/>
    </location>
</feature>
<dbReference type="GO" id="GO:0016020">
    <property type="term" value="C:membrane"/>
    <property type="evidence" value="ECO:0007669"/>
    <property type="project" value="UniProtKB-SubCell"/>
</dbReference>
<keyword evidence="5 6" id="KW-0472">Membrane</keyword>
<dbReference type="EMBL" id="BGZK01000359">
    <property type="protein sequence ID" value="GBP39100.1"/>
    <property type="molecule type" value="Genomic_DNA"/>
</dbReference>
<sequence>MIIISLVEIVLFCYDAAHGNTDARGRIASVLIYNPHKRYEAWRFVSYMLVHVGVMHLVVNLLVQLFLGVPLEMVHCWWRVSLVYLAGVAAGSLATSLTDPKVYLAGASGGVYALLAAHIATIVMHDALDESLSIVLSFSFVTLREKDSPTERPCSGCRAGPAGYDFVRIARSGTVLTSVSVYTGGNHFVNNSTLSKPDEAANSTAAISFTTYSLLSLTGFCSQLRGQGLSLPPIGYWQQQCSREIQVQDRSGVGIASGTGKGINSTSEDRLTTERLRRYGTLYVRCERSEKVRDSRLGRHARPAAIGIENVARTEIGRCNNIVVVVDGVIGRYERLENSFDVHADGAAGGS</sequence>
<keyword evidence="4 6" id="KW-1133">Transmembrane helix</keyword>
<dbReference type="InterPro" id="IPR022764">
    <property type="entry name" value="Peptidase_S54_rhomboid_dom"/>
</dbReference>
<evidence type="ECO:0000313" key="9">
    <source>
        <dbReference type="Proteomes" id="UP000299102"/>
    </source>
</evidence>